<comment type="caution">
    <text evidence="1">The sequence shown here is derived from an EMBL/GenBank/DDBJ whole genome shotgun (WGS) entry which is preliminary data.</text>
</comment>
<dbReference type="Pfam" id="PF10049">
    <property type="entry name" value="DUF2283"/>
    <property type="match status" value="1"/>
</dbReference>
<evidence type="ECO:0000313" key="2">
    <source>
        <dbReference type="Proteomes" id="UP001235303"/>
    </source>
</evidence>
<protein>
    <submittedName>
        <fullName evidence="1">DUF2283 domain-containing protein</fullName>
    </submittedName>
</protein>
<dbReference type="Proteomes" id="UP001235303">
    <property type="component" value="Unassembled WGS sequence"/>
</dbReference>
<dbReference type="EMBL" id="JAQOSP010000086">
    <property type="protein sequence ID" value="MDJ1170257.1"/>
    <property type="molecule type" value="Genomic_DNA"/>
</dbReference>
<evidence type="ECO:0000313" key="1">
    <source>
        <dbReference type="EMBL" id="MDJ1170257.1"/>
    </source>
</evidence>
<keyword evidence="2" id="KW-1185">Reference proteome</keyword>
<proteinExistence type="predicted"/>
<reference evidence="1 2" key="1">
    <citation type="submission" date="2023-01" db="EMBL/GenBank/DDBJ databases">
        <title>Novel diversity within Roseofilum (Cyanobacteria; Desertifilaceae) from marine benthic mats with descriptions of four novel species.</title>
        <authorList>
            <person name="Wang Y."/>
            <person name="Berthold D.E."/>
            <person name="Hu J."/>
            <person name="Lefler F.W."/>
            <person name="Laughinghouse H.D. IV."/>
        </authorList>
    </citation>
    <scope>NUCLEOTIDE SEQUENCE [LARGE SCALE GENOMIC DNA]</scope>
    <source>
        <strain evidence="1 2">BLCC-M154</strain>
    </source>
</reference>
<dbReference type="RefSeq" id="WP_283754015.1">
    <property type="nucleotide sequence ID" value="NZ_JAQOSP010000086.1"/>
</dbReference>
<accession>A0ABT7AUI3</accession>
<gene>
    <name evidence="1" type="ORF">PMG71_12530</name>
</gene>
<sequence length="74" mass="8451">MAERVKVWFDPEADFLEVIFSDTPGYMRETENDAILERVDLEGNLLGFSILAVSQLAQSKPLMAEFQHCRDTQS</sequence>
<dbReference type="InterPro" id="IPR019270">
    <property type="entry name" value="DUF2283"/>
</dbReference>
<organism evidence="1 2">
    <name type="scientific">Roseofilum acuticapitatum BLCC-M154</name>
    <dbReference type="NCBI Taxonomy" id="3022444"/>
    <lineage>
        <taxon>Bacteria</taxon>
        <taxon>Bacillati</taxon>
        <taxon>Cyanobacteriota</taxon>
        <taxon>Cyanophyceae</taxon>
        <taxon>Desertifilales</taxon>
        <taxon>Desertifilaceae</taxon>
        <taxon>Roseofilum</taxon>
        <taxon>Roseofilum acuticapitatum</taxon>
    </lineage>
</organism>
<name>A0ABT7AUI3_9CYAN</name>